<feature type="active site" description="Proton acceptor" evidence="9">
    <location>
        <position position="297"/>
    </location>
</feature>
<keyword evidence="6" id="KW-0443">Lipid metabolism</keyword>
<dbReference type="AlphaFoldDB" id="A0A2G8LFS9"/>
<organism evidence="11 12">
    <name type="scientific">Stichopus japonicus</name>
    <name type="common">Sea cucumber</name>
    <dbReference type="NCBI Taxonomy" id="307972"/>
    <lineage>
        <taxon>Eukaryota</taxon>
        <taxon>Metazoa</taxon>
        <taxon>Echinodermata</taxon>
        <taxon>Eleutherozoa</taxon>
        <taxon>Echinozoa</taxon>
        <taxon>Holothuroidea</taxon>
        <taxon>Aspidochirotacea</taxon>
        <taxon>Aspidochirotida</taxon>
        <taxon>Stichopodidae</taxon>
        <taxon>Apostichopus</taxon>
    </lineage>
</organism>
<evidence type="ECO:0000259" key="10">
    <source>
        <dbReference type="Pfam" id="PF00755"/>
    </source>
</evidence>
<evidence type="ECO:0000256" key="6">
    <source>
        <dbReference type="ARBA" id="ARBA00023098"/>
    </source>
</evidence>
<feature type="non-terminal residue" evidence="11">
    <location>
        <position position="430"/>
    </location>
</feature>
<dbReference type="InterPro" id="IPR042572">
    <property type="entry name" value="Carn_acyl_trans_N"/>
</dbReference>
<comment type="catalytic activity">
    <reaction evidence="8">
        <text>4,8-dimethylnonanoyl-CoA + (R)-carnitine = O-4,8-dimethylnonanoyl-(R)-carnitine + CoA</text>
        <dbReference type="Rhea" id="RHEA:44860"/>
        <dbReference type="ChEBI" id="CHEBI:16347"/>
        <dbReference type="ChEBI" id="CHEBI:57287"/>
        <dbReference type="ChEBI" id="CHEBI:77061"/>
        <dbReference type="ChEBI" id="CHEBI:84654"/>
    </reaction>
</comment>
<dbReference type="OrthoDB" id="240216at2759"/>
<comment type="caution">
    <text evidence="11">The sequence shown here is derived from an EMBL/GenBank/DDBJ whole genome shotgun (WGS) entry which is preliminary data.</text>
</comment>
<dbReference type="InterPro" id="IPR039551">
    <property type="entry name" value="Cho/carn_acyl_trans"/>
</dbReference>
<evidence type="ECO:0000256" key="7">
    <source>
        <dbReference type="ARBA" id="ARBA00023315"/>
    </source>
</evidence>
<evidence type="ECO:0000256" key="4">
    <source>
        <dbReference type="ARBA" id="ARBA00022679"/>
    </source>
</evidence>
<protein>
    <submittedName>
        <fullName evidence="11">Putative peroxisomal carnitine O-octanoyltransferase</fullName>
    </submittedName>
</protein>
<dbReference type="InterPro" id="IPR000542">
    <property type="entry name" value="Carn_acyl_trans"/>
</dbReference>
<dbReference type="STRING" id="307972.A0A2G8LFS9"/>
<keyword evidence="4 11" id="KW-0808">Transferase</keyword>
<evidence type="ECO:0000256" key="1">
    <source>
        <dbReference type="ARBA" id="ARBA00005005"/>
    </source>
</evidence>
<dbReference type="PANTHER" id="PTHR22589">
    <property type="entry name" value="CARNITINE O-ACYLTRANSFERASE"/>
    <property type="match status" value="1"/>
</dbReference>
<dbReference type="GO" id="GO:0006635">
    <property type="term" value="P:fatty acid beta-oxidation"/>
    <property type="evidence" value="ECO:0007669"/>
    <property type="project" value="UniProtKB-UniPathway"/>
</dbReference>
<reference evidence="11 12" key="1">
    <citation type="journal article" date="2017" name="PLoS Biol.">
        <title>The sea cucumber genome provides insights into morphological evolution and visceral regeneration.</title>
        <authorList>
            <person name="Zhang X."/>
            <person name="Sun L."/>
            <person name="Yuan J."/>
            <person name="Sun Y."/>
            <person name="Gao Y."/>
            <person name="Zhang L."/>
            <person name="Li S."/>
            <person name="Dai H."/>
            <person name="Hamel J.F."/>
            <person name="Liu C."/>
            <person name="Yu Y."/>
            <person name="Liu S."/>
            <person name="Lin W."/>
            <person name="Guo K."/>
            <person name="Jin S."/>
            <person name="Xu P."/>
            <person name="Storey K.B."/>
            <person name="Huan P."/>
            <person name="Zhang T."/>
            <person name="Zhou Y."/>
            <person name="Zhang J."/>
            <person name="Lin C."/>
            <person name="Li X."/>
            <person name="Xing L."/>
            <person name="Huo D."/>
            <person name="Sun M."/>
            <person name="Wang L."/>
            <person name="Mercier A."/>
            <person name="Li F."/>
            <person name="Yang H."/>
            <person name="Xiang J."/>
        </authorList>
    </citation>
    <scope>NUCLEOTIDE SEQUENCE [LARGE SCALE GENOMIC DNA]</scope>
    <source>
        <strain evidence="11">Shaxun</strain>
        <tissue evidence="11">Muscle</tissue>
    </source>
</reference>
<evidence type="ECO:0000256" key="9">
    <source>
        <dbReference type="PIRSR" id="PIRSR600542-1"/>
    </source>
</evidence>
<feature type="domain" description="Choline/carnitine acyltransferase" evidence="10">
    <location>
        <begin position="16"/>
        <end position="406"/>
    </location>
</feature>
<dbReference type="Proteomes" id="UP000230750">
    <property type="component" value="Unassembled WGS sequence"/>
</dbReference>
<evidence type="ECO:0000313" key="11">
    <source>
        <dbReference type="EMBL" id="PIK59107.1"/>
    </source>
</evidence>
<dbReference type="Gene3D" id="1.10.275.20">
    <property type="entry name" value="Choline/Carnitine o-acyltransferase"/>
    <property type="match status" value="1"/>
</dbReference>
<dbReference type="Pfam" id="PF00755">
    <property type="entry name" value="Carn_acyltransf"/>
    <property type="match status" value="1"/>
</dbReference>
<dbReference type="Gene3D" id="3.30.559.10">
    <property type="entry name" value="Chloramphenicol acetyltransferase-like domain"/>
    <property type="match status" value="1"/>
</dbReference>
<dbReference type="SUPFAM" id="SSF52777">
    <property type="entry name" value="CoA-dependent acyltransferases"/>
    <property type="match status" value="2"/>
</dbReference>
<name>A0A2G8LFS9_STIJA</name>
<keyword evidence="5" id="KW-0276">Fatty acid metabolism</keyword>
<keyword evidence="12" id="KW-1185">Reference proteome</keyword>
<accession>A0A2G8LFS9</accession>
<evidence type="ECO:0000256" key="8">
    <source>
        <dbReference type="ARBA" id="ARBA00048999"/>
    </source>
</evidence>
<keyword evidence="7" id="KW-0012">Acyltransferase</keyword>
<gene>
    <name evidence="11" type="ORF">BSL78_03989</name>
</gene>
<dbReference type="InterPro" id="IPR023213">
    <property type="entry name" value="CAT-like_dom_sf"/>
</dbReference>
<sequence>MNTPLSQQFNQLINQLSTVKVFATHEEIEKTKKIIEEFQNGVGKQLQEKLVEKAKGSRNWLETWWENAAYLQNRSPMGVMGNMIAHGQINYSFWPVGEGTQLKRAAQSIYGYSKYFLAHRSEKIPILRDRKGTVTSMNQNKRIFCTSRIPGDPKDTIVSYFKTESEGPCPTHIAVFCNGHIFKMEILDKNGNQIRSREIQSQSKIKGQGIGILTGDDRKSWAKAHQHLASLDEQNAENLETIQSCIIAAYLDNECIKDIRDGYRVSMSGKNAHDRWFDKATAVAYFENGGIGCIGDHCPYDGFVAAIMERWVDNVIITSKTDWLGTPNVQSDEIKPEEIIFTLDDKKKEAKVHAAETYKKNAARIDPCPGFFTLFGRNFPKEQRIHPDIFFQLAIQLAYYTKYGKDCYMEHVTDQEIILWFTAHTTLSTV</sequence>
<dbReference type="UniPathway" id="UPA00659"/>
<comment type="similarity">
    <text evidence="2">Belongs to the carnitine/choline acetyltransferase family.</text>
</comment>
<keyword evidence="3" id="KW-0813">Transport</keyword>
<evidence type="ECO:0000256" key="5">
    <source>
        <dbReference type="ARBA" id="ARBA00022832"/>
    </source>
</evidence>
<evidence type="ECO:0000313" key="12">
    <source>
        <dbReference type="Proteomes" id="UP000230750"/>
    </source>
</evidence>
<dbReference type="EMBL" id="MRZV01000093">
    <property type="protein sequence ID" value="PIK59107.1"/>
    <property type="molecule type" value="Genomic_DNA"/>
</dbReference>
<dbReference type="GO" id="GO:0008458">
    <property type="term" value="F:carnitine O-octanoyltransferase activity"/>
    <property type="evidence" value="ECO:0007669"/>
    <property type="project" value="TreeGrafter"/>
</dbReference>
<dbReference type="Gene3D" id="3.30.559.70">
    <property type="entry name" value="Choline/Carnitine o-acyltransferase, domain 2"/>
    <property type="match status" value="1"/>
</dbReference>
<evidence type="ECO:0000256" key="3">
    <source>
        <dbReference type="ARBA" id="ARBA00022448"/>
    </source>
</evidence>
<proteinExistence type="inferred from homology"/>
<dbReference type="GO" id="GO:0005777">
    <property type="term" value="C:peroxisome"/>
    <property type="evidence" value="ECO:0007669"/>
    <property type="project" value="TreeGrafter"/>
</dbReference>
<dbReference type="PANTHER" id="PTHR22589:SF67">
    <property type="entry name" value="PEROXISOMAL CARNITINE O-OCTANOYLTRANSFERASE"/>
    <property type="match status" value="1"/>
</dbReference>
<comment type="pathway">
    <text evidence="1">Lipid metabolism; fatty acid beta-oxidation.</text>
</comment>
<evidence type="ECO:0000256" key="2">
    <source>
        <dbReference type="ARBA" id="ARBA00005232"/>
    </source>
</evidence>
<dbReference type="InterPro" id="IPR042231">
    <property type="entry name" value="Cho/carn_acyl_trans_2"/>
</dbReference>